<feature type="domain" description="DUF5580" evidence="3">
    <location>
        <begin position="238"/>
        <end position="307"/>
    </location>
</feature>
<dbReference type="InterPro" id="IPR049247">
    <property type="entry name" value="DUF5580_C"/>
</dbReference>
<evidence type="ECO:0000256" key="1">
    <source>
        <dbReference type="SAM" id="MobiDB-lite"/>
    </source>
</evidence>
<comment type="caution">
    <text evidence="4">The sequence shown here is derived from an EMBL/GenBank/DDBJ whole genome shotgun (WGS) entry which is preliminary data.</text>
</comment>
<feature type="region of interest" description="Disordered" evidence="1">
    <location>
        <begin position="29"/>
        <end position="49"/>
    </location>
</feature>
<dbReference type="Pfam" id="PF20743">
    <property type="entry name" value="DUF5580_C"/>
    <property type="match status" value="1"/>
</dbReference>
<feature type="domain" description="DUF5580" evidence="2">
    <location>
        <begin position="116"/>
        <end position="204"/>
    </location>
</feature>
<keyword evidence="5" id="KW-1185">Reference proteome</keyword>
<evidence type="ECO:0000259" key="3">
    <source>
        <dbReference type="Pfam" id="PF20743"/>
    </source>
</evidence>
<gene>
    <name evidence="4" type="ORF">IRJ41_015318</name>
</gene>
<dbReference type="Proteomes" id="UP001059041">
    <property type="component" value="Linkage Group LG21"/>
</dbReference>
<organism evidence="4 5">
    <name type="scientific">Triplophysa rosa</name>
    <name type="common">Cave loach</name>
    <dbReference type="NCBI Taxonomy" id="992332"/>
    <lineage>
        <taxon>Eukaryota</taxon>
        <taxon>Metazoa</taxon>
        <taxon>Chordata</taxon>
        <taxon>Craniata</taxon>
        <taxon>Vertebrata</taxon>
        <taxon>Euteleostomi</taxon>
        <taxon>Actinopterygii</taxon>
        <taxon>Neopterygii</taxon>
        <taxon>Teleostei</taxon>
        <taxon>Ostariophysi</taxon>
        <taxon>Cypriniformes</taxon>
        <taxon>Nemacheilidae</taxon>
        <taxon>Triplophysa</taxon>
    </lineage>
</organism>
<protein>
    <submittedName>
        <fullName evidence="4">Uncharacterized protein</fullName>
    </submittedName>
</protein>
<dbReference type="Pfam" id="PF17743">
    <property type="entry name" value="DUF5580"/>
    <property type="match status" value="1"/>
</dbReference>
<evidence type="ECO:0000259" key="2">
    <source>
        <dbReference type="Pfam" id="PF17743"/>
    </source>
</evidence>
<accession>A0A9W7WC09</accession>
<dbReference type="InterPro" id="IPR048316">
    <property type="entry name" value="DUF5580_N"/>
</dbReference>
<dbReference type="AlphaFoldDB" id="A0A9W7WC09"/>
<dbReference type="PANTHER" id="PTHR34830:SF1">
    <property type="entry name" value="GENE 12695-RELATED"/>
    <property type="match status" value="1"/>
</dbReference>
<evidence type="ECO:0000313" key="4">
    <source>
        <dbReference type="EMBL" id="KAI7794521.1"/>
    </source>
</evidence>
<dbReference type="EMBL" id="JAFHDT010000021">
    <property type="protein sequence ID" value="KAI7794521.1"/>
    <property type="molecule type" value="Genomic_DNA"/>
</dbReference>
<proteinExistence type="predicted"/>
<dbReference type="PANTHER" id="PTHR34830">
    <property type="entry name" value="SIMILAR TO HYPOTHETICAL PROTEIN MGC34837"/>
    <property type="match status" value="1"/>
</dbReference>
<dbReference type="InterPro" id="IPR040774">
    <property type="entry name" value="DUF5580"/>
</dbReference>
<name>A0A9W7WC09_TRIRA</name>
<reference evidence="4" key="1">
    <citation type="submission" date="2021-02" db="EMBL/GenBank/DDBJ databases">
        <title>Comparative genomics reveals that relaxation of natural selection precedes convergent phenotypic evolution of cavefish.</title>
        <authorList>
            <person name="Peng Z."/>
        </authorList>
    </citation>
    <scope>NUCLEOTIDE SEQUENCE</scope>
    <source>
        <tissue evidence="4">Muscle</tissue>
    </source>
</reference>
<evidence type="ECO:0000313" key="5">
    <source>
        <dbReference type="Proteomes" id="UP001059041"/>
    </source>
</evidence>
<sequence>MAVQKSGKSAMPQLVVKIVGGKQIKNFVDASSSEEKHSPRNQINDEDLNRKSSINLEALRTEEHKEKLLAALRQAPDRQCVTAPCGDRSGSYIHMKTVSATTNNMTNTKQLFPESWLLSAVSEELQGLESQITENIEEEVIALDLSHSRIIHQSELTYLLLKHKIPLKLTTLACIFKSFSDTTIPEQVHYKELLQFIQRASHDKKHQGDLQAEIWHVSVTSTDLESVRERSNMTADQESWHHRFQKMEMAMQMCDTKNTDQAKRLLHNCSLIFHLNLSPLKINEVTRNSQGDGKVNLALALRLLKEL</sequence>